<proteinExistence type="predicted"/>
<comment type="caution">
    <text evidence="1">The sequence shown here is derived from an EMBL/GenBank/DDBJ whole genome shotgun (WGS) entry which is preliminary data.</text>
</comment>
<dbReference type="Proteomes" id="UP000070539">
    <property type="component" value="Unassembled WGS sequence"/>
</dbReference>
<protein>
    <submittedName>
        <fullName evidence="1">Uncharacterized protein</fullName>
    </submittedName>
</protein>
<dbReference type="EMBL" id="LRVM01000001">
    <property type="protein sequence ID" value="KXL54407.1"/>
    <property type="molecule type" value="Genomic_DNA"/>
</dbReference>
<dbReference type="RefSeq" id="WP_066083933.1">
    <property type="nucleotide sequence ID" value="NZ_LRVM01000001.1"/>
</dbReference>
<dbReference type="STRING" id="36847.CLNEO_05130"/>
<reference evidence="1 2" key="1">
    <citation type="submission" date="2016-01" db="EMBL/GenBank/DDBJ databases">
        <title>Genome sequence of Clostridium neopropionicum X4, DSM-3847.</title>
        <authorList>
            <person name="Poehlein A."/>
            <person name="Beck M.H."/>
            <person name="Bengelsdorf F.R."/>
            <person name="Daniel R."/>
            <person name="Duerre P."/>
        </authorList>
    </citation>
    <scope>NUCLEOTIDE SEQUENCE [LARGE SCALE GENOMIC DNA]</scope>
    <source>
        <strain evidence="1 2">DSM-3847</strain>
    </source>
</reference>
<accession>A0A136WIU7</accession>
<keyword evidence="2" id="KW-1185">Reference proteome</keyword>
<organism evidence="1 2">
    <name type="scientific">Anaerotignum neopropionicum</name>
    <dbReference type="NCBI Taxonomy" id="36847"/>
    <lineage>
        <taxon>Bacteria</taxon>
        <taxon>Bacillati</taxon>
        <taxon>Bacillota</taxon>
        <taxon>Clostridia</taxon>
        <taxon>Lachnospirales</taxon>
        <taxon>Anaerotignaceae</taxon>
        <taxon>Anaerotignum</taxon>
    </lineage>
</organism>
<dbReference type="AlphaFoldDB" id="A0A136WIU7"/>
<sequence>MTLAEANGRLRTVQINEEQLWYINSLYILLDLDKDDFCKIIDAVGLDKLLKKRLHYDRLLIAEEELSKKEKYIQAKQRLQEIAFEKMELEEVVNAYKHD</sequence>
<evidence type="ECO:0000313" key="2">
    <source>
        <dbReference type="Proteomes" id="UP000070539"/>
    </source>
</evidence>
<gene>
    <name evidence="1" type="ORF">CLNEO_05130</name>
</gene>
<name>A0A136WIU7_9FIRM</name>
<evidence type="ECO:0000313" key="1">
    <source>
        <dbReference type="EMBL" id="KXL54407.1"/>
    </source>
</evidence>